<evidence type="ECO:0000256" key="11">
    <source>
        <dbReference type="ARBA" id="ARBA00049015"/>
    </source>
</evidence>
<dbReference type="PANTHER" id="PTHR16222">
    <property type="entry name" value="ADP-RIBOSYLGLYCOHYDROLASE"/>
    <property type="match status" value="1"/>
</dbReference>
<dbReference type="EC" id="3.2.1.143" evidence="2"/>
<comment type="similarity">
    <text evidence="1">Belongs to the ADP-ribosylglycohydrolase family.</text>
</comment>
<feature type="binding site" evidence="12">
    <location>
        <position position="81"/>
    </location>
    <ligand>
        <name>Mg(2+)</name>
        <dbReference type="ChEBI" id="CHEBI:18420"/>
        <label>1</label>
    </ligand>
</feature>
<dbReference type="InterPro" id="IPR036705">
    <property type="entry name" value="Ribosyl_crysJ1_sf"/>
</dbReference>
<keyword evidence="12" id="KW-0460">Magnesium</keyword>
<reference evidence="13" key="1">
    <citation type="journal article" date="2020" name="Stud. Mycol.">
        <title>101 Dothideomycetes genomes: a test case for predicting lifestyles and emergence of pathogens.</title>
        <authorList>
            <person name="Haridas S."/>
            <person name="Albert R."/>
            <person name="Binder M."/>
            <person name="Bloem J."/>
            <person name="Labutti K."/>
            <person name="Salamov A."/>
            <person name="Andreopoulos B."/>
            <person name="Baker S."/>
            <person name="Barry K."/>
            <person name="Bills G."/>
            <person name="Bluhm B."/>
            <person name="Cannon C."/>
            <person name="Castanera R."/>
            <person name="Culley D."/>
            <person name="Daum C."/>
            <person name="Ezra D."/>
            <person name="Gonzalez J."/>
            <person name="Henrissat B."/>
            <person name="Kuo A."/>
            <person name="Liang C."/>
            <person name="Lipzen A."/>
            <person name="Lutzoni F."/>
            <person name="Magnuson J."/>
            <person name="Mondo S."/>
            <person name="Nolan M."/>
            <person name="Ohm R."/>
            <person name="Pangilinan J."/>
            <person name="Park H.-J."/>
            <person name="Ramirez L."/>
            <person name="Alfaro M."/>
            <person name="Sun H."/>
            <person name="Tritt A."/>
            <person name="Yoshinaga Y."/>
            <person name="Zwiers L.-H."/>
            <person name="Turgeon B."/>
            <person name="Goodwin S."/>
            <person name="Spatafora J."/>
            <person name="Crous P."/>
            <person name="Grigoriev I."/>
        </authorList>
    </citation>
    <scope>NUCLEOTIDE SEQUENCE</scope>
    <source>
        <strain evidence="13">CBS 207.26</strain>
    </source>
</reference>
<comment type="catalytic activity">
    <reaction evidence="11">
        <text>alpha-NAD(+) + H2O = ADP-D-ribose + nicotinamide + H(+)</text>
        <dbReference type="Rhea" id="RHEA:68792"/>
        <dbReference type="ChEBI" id="CHEBI:15377"/>
        <dbReference type="ChEBI" id="CHEBI:15378"/>
        <dbReference type="ChEBI" id="CHEBI:17154"/>
        <dbReference type="ChEBI" id="CHEBI:57967"/>
        <dbReference type="ChEBI" id="CHEBI:77017"/>
    </reaction>
</comment>
<dbReference type="InterPro" id="IPR050792">
    <property type="entry name" value="ADP-ribosylglycohydrolase"/>
</dbReference>
<dbReference type="EMBL" id="ML994610">
    <property type="protein sequence ID" value="KAF2195058.1"/>
    <property type="molecule type" value="Genomic_DNA"/>
</dbReference>
<evidence type="ECO:0000256" key="12">
    <source>
        <dbReference type="PIRSR" id="PIRSR605502-1"/>
    </source>
</evidence>
<keyword evidence="3 13" id="KW-0378">Hydrolase</keyword>
<evidence type="ECO:0000313" key="13">
    <source>
        <dbReference type="EMBL" id="KAF2195058.1"/>
    </source>
</evidence>
<dbReference type="AlphaFoldDB" id="A0A6A6EW99"/>
<keyword evidence="12" id="KW-0479">Metal-binding</keyword>
<protein>
    <recommendedName>
        <fullName evidence="4">ADP-ribosylhydrolase ARH3</fullName>
        <ecNumber evidence="2">3.2.1.143</ecNumber>
    </recommendedName>
    <alternativeName>
        <fullName evidence="5">ADP-ribose glycohydrolase ARH3</fullName>
    </alternativeName>
    <alternativeName>
        <fullName evidence="6">ADP-ribosylhydrolase 3</fullName>
    </alternativeName>
    <alternativeName>
        <fullName evidence="9">O-acetyl-ADP-ribose deacetylase ARH3</fullName>
    </alternativeName>
    <alternativeName>
        <fullName evidence="10">Poly(ADP-ribose) glycohydrolase ARH3</fullName>
    </alternativeName>
    <alternativeName>
        <fullName evidence="8">[Protein ADP-ribosylarginine] hydrolase-like protein 2</fullName>
    </alternativeName>
    <alternativeName>
        <fullName evidence="7">[Protein ADP-ribosylserine] hydrolase</fullName>
    </alternativeName>
</protein>
<dbReference type="Gene3D" id="1.10.4080.10">
    <property type="entry name" value="ADP-ribosylation/Crystallin J1"/>
    <property type="match status" value="1"/>
</dbReference>
<feature type="binding site" evidence="12">
    <location>
        <position position="309"/>
    </location>
    <ligand>
        <name>Mg(2+)</name>
        <dbReference type="ChEBI" id="CHEBI:18420"/>
        <label>1</label>
    </ligand>
</feature>
<dbReference type="SUPFAM" id="SSF101478">
    <property type="entry name" value="ADP-ribosylglycohydrolase"/>
    <property type="match status" value="1"/>
</dbReference>
<feature type="binding site" evidence="12">
    <location>
        <position position="308"/>
    </location>
    <ligand>
        <name>Mg(2+)</name>
        <dbReference type="ChEBI" id="CHEBI:18420"/>
        <label>1</label>
    </ligand>
</feature>
<dbReference type="OrthoDB" id="2021138at2759"/>
<evidence type="ECO:0000256" key="4">
    <source>
        <dbReference type="ARBA" id="ARBA00041057"/>
    </source>
</evidence>
<dbReference type="InterPro" id="IPR005502">
    <property type="entry name" value="Ribosyl_crysJ1"/>
</dbReference>
<evidence type="ECO:0000256" key="9">
    <source>
        <dbReference type="ARBA" id="ARBA00043187"/>
    </source>
</evidence>
<proteinExistence type="inferred from homology"/>
<feature type="binding site" evidence="12">
    <location>
        <position position="80"/>
    </location>
    <ligand>
        <name>Mg(2+)</name>
        <dbReference type="ChEBI" id="CHEBI:18420"/>
        <label>1</label>
    </ligand>
</feature>
<keyword evidence="14" id="KW-1185">Reference proteome</keyword>
<dbReference type="GO" id="GO:0004649">
    <property type="term" value="F:poly(ADP-ribose) glycohydrolase activity"/>
    <property type="evidence" value="ECO:0007669"/>
    <property type="project" value="UniProtKB-EC"/>
</dbReference>
<feature type="binding site" evidence="12">
    <location>
        <position position="82"/>
    </location>
    <ligand>
        <name>Mg(2+)</name>
        <dbReference type="ChEBI" id="CHEBI:18420"/>
        <label>1</label>
    </ligand>
</feature>
<dbReference type="Proteomes" id="UP000800200">
    <property type="component" value="Unassembled WGS sequence"/>
</dbReference>
<comment type="cofactor">
    <cofactor evidence="12">
        <name>Mg(2+)</name>
        <dbReference type="ChEBI" id="CHEBI:18420"/>
    </cofactor>
    <text evidence="12">Binds 2 magnesium ions per subunit.</text>
</comment>
<evidence type="ECO:0000256" key="3">
    <source>
        <dbReference type="ARBA" id="ARBA00022801"/>
    </source>
</evidence>
<evidence type="ECO:0000256" key="5">
    <source>
        <dbReference type="ARBA" id="ARBA00042398"/>
    </source>
</evidence>
<dbReference type="PANTHER" id="PTHR16222:SF24">
    <property type="entry name" value="ADP-RIBOSYLHYDROLASE ARH3"/>
    <property type="match status" value="1"/>
</dbReference>
<dbReference type="GO" id="GO:0046872">
    <property type="term" value="F:metal ion binding"/>
    <property type="evidence" value="ECO:0007669"/>
    <property type="project" value="UniProtKB-KW"/>
</dbReference>
<sequence>MIPKFRVVYSGIDHSRQSMSSSNDLRISRTLGALLGVHCGDSLGATLEFKPWSQIIRQYPNGLREIVGGGTLNWPVGHATDDTDLTRAVLLAYRDYEENKQAGSIQLVEEFNIAKAAAEYSLKWNEGDWPGRKKGTRPIDIGNATRIGLQHYKRLKNPAKSGVGIGSAGNGSLMRCIPTGLFASGERRQNESIAISEFTHNDLRCTVACAAYNEIVAALVNDKTPQEAVEIGKTVADDLDCAKVTDAIKEGETLPLAKIASEGPRGDIAVSASGYVLNSLKLSIAALLDLRSFEDVLVDVVRIGGDSDTNGAIAGGLLGARDGIEKVPERWLEKLQFRKEFEEVVMRILQLQQDSG</sequence>
<gene>
    <name evidence="13" type="ORF">K469DRAFT_698618</name>
</gene>
<evidence type="ECO:0000256" key="8">
    <source>
        <dbReference type="ARBA" id="ARBA00042850"/>
    </source>
</evidence>
<evidence type="ECO:0000313" key="14">
    <source>
        <dbReference type="Proteomes" id="UP000800200"/>
    </source>
</evidence>
<evidence type="ECO:0000256" key="7">
    <source>
        <dbReference type="ARBA" id="ARBA00042722"/>
    </source>
</evidence>
<evidence type="ECO:0000256" key="6">
    <source>
        <dbReference type="ARBA" id="ARBA00042471"/>
    </source>
</evidence>
<organism evidence="13 14">
    <name type="scientific">Zopfia rhizophila CBS 207.26</name>
    <dbReference type="NCBI Taxonomy" id="1314779"/>
    <lineage>
        <taxon>Eukaryota</taxon>
        <taxon>Fungi</taxon>
        <taxon>Dikarya</taxon>
        <taxon>Ascomycota</taxon>
        <taxon>Pezizomycotina</taxon>
        <taxon>Dothideomycetes</taxon>
        <taxon>Dothideomycetes incertae sedis</taxon>
        <taxon>Zopfiaceae</taxon>
        <taxon>Zopfia</taxon>
    </lineage>
</organism>
<evidence type="ECO:0000256" key="10">
    <source>
        <dbReference type="ARBA" id="ARBA00043193"/>
    </source>
</evidence>
<accession>A0A6A6EW99</accession>
<evidence type="ECO:0000256" key="1">
    <source>
        <dbReference type="ARBA" id="ARBA00010702"/>
    </source>
</evidence>
<name>A0A6A6EW99_9PEZI</name>
<dbReference type="Pfam" id="PF03747">
    <property type="entry name" value="ADP_ribosyl_GH"/>
    <property type="match status" value="1"/>
</dbReference>
<feature type="binding site" evidence="12">
    <location>
        <position position="306"/>
    </location>
    <ligand>
        <name>Mg(2+)</name>
        <dbReference type="ChEBI" id="CHEBI:18420"/>
        <label>1</label>
    </ligand>
</feature>
<evidence type="ECO:0000256" key="2">
    <source>
        <dbReference type="ARBA" id="ARBA00012255"/>
    </source>
</evidence>